<dbReference type="STRING" id="521003.COLINT_02737"/>
<reference evidence="2 3" key="1">
    <citation type="submission" date="2009-04" db="EMBL/GenBank/DDBJ databases">
        <authorList>
            <person name="Weinstock G."/>
            <person name="Sodergren E."/>
            <person name="Clifton S."/>
            <person name="Fulton L."/>
            <person name="Fulton B."/>
            <person name="Courtney L."/>
            <person name="Fronick C."/>
            <person name="Harrison M."/>
            <person name="Strong C."/>
            <person name="Farmer C."/>
            <person name="Delahaunty K."/>
            <person name="Markovic C."/>
            <person name="Hall O."/>
            <person name="Minx P."/>
            <person name="Tomlinson C."/>
            <person name="Mitreva M."/>
            <person name="Nelson J."/>
            <person name="Hou S."/>
            <person name="Wollam A."/>
            <person name="Pepin K.H."/>
            <person name="Johnson M."/>
            <person name="Bhonagiri V."/>
            <person name="Nash W.E."/>
            <person name="Warren W."/>
            <person name="Chinwalla A."/>
            <person name="Mardis E.R."/>
            <person name="Wilson R.K."/>
        </authorList>
    </citation>
    <scope>NUCLEOTIDE SEQUENCE [LARGE SCALE GENOMIC DNA]</scope>
    <source>
        <strain evidence="2 3">DSM 13280</strain>
    </source>
</reference>
<dbReference type="AlphaFoldDB" id="C4F9K3"/>
<comment type="caution">
    <text evidence="2">The sequence shown here is derived from an EMBL/GenBank/DDBJ whole genome shotgun (WGS) entry which is preliminary data.</text>
</comment>
<dbReference type="EMBL" id="ABXH02000014">
    <property type="protein sequence ID" value="EEP44527.1"/>
    <property type="molecule type" value="Genomic_DNA"/>
</dbReference>
<sequence>MGLVPCDNDIDSSGHGQMPAAKDRGQAEGAGAQAEKDGEK</sequence>
<evidence type="ECO:0000256" key="1">
    <source>
        <dbReference type="SAM" id="MobiDB-lite"/>
    </source>
</evidence>
<organism evidence="2 3">
    <name type="scientific">Collinsella intestinalis DSM 13280</name>
    <dbReference type="NCBI Taxonomy" id="521003"/>
    <lineage>
        <taxon>Bacteria</taxon>
        <taxon>Bacillati</taxon>
        <taxon>Actinomycetota</taxon>
        <taxon>Coriobacteriia</taxon>
        <taxon>Coriobacteriales</taxon>
        <taxon>Coriobacteriaceae</taxon>
        <taxon>Collinsella</taxon>
    </lineage>
</organism>
<dbReference type="HOGENOM" id="CLU_3287990_0_0_11"/>
<name>C4F9K3_9ACTN</name>
<feature type="region of interest" description="Disordered" evidence="1">
    <location>
        <begin position="1"/>
        <end position="40"/>
    </location>
</feature>
<evidence type="ECO:0000313" key="3">
    <source>
        <dbReference type="Proteomes" id="UP000003295"/>
    </source>
</evidence>
<evidence type="ECO:0000313" key="2">
    <source>
        <dbReference type="EMBL" id="EEP44527.1"/>
    </source>
</evidence>
<dbReference type="Proteomes" id="UP000003295">
    <property type="component" value="Unassembled WGS sequence"/>
</dbReference>
<gene>
    <name evidence="2" type="ORF">COLINT_02737</name>
</gene>
<accession>C4F9K3</accession>
<proteinExistence type="predicted"/>
<protein>
    <submittedName>
        <fullName evidence="2">Uncharacterized protein</fullName>
    </submittedName>
</protein>